<proteinExistence type="predicted"/>
<dbReference type="SUPFAM" id="SSF49503">
    <property type="entry name" value="Cupredoxins"/>
    <property type="match status" value="1"/>
</dbReference>
<feature type="non-terminal residue" evidence="1">
    <location>
        <position position="1"/>
    </location>
</feature>
<dbReference type="InterPro" id="IPR008972">
    <property type="entry name" value="Cupredoxin"/>
</dbReference>
<reference evidence="1" key="1">
    <citation type="submission" date="2018-05" db="EMBL/GenBank/DDBJ databases">
        <authorList>
            <person name="Lanie J.A."/>
            <person name="Ng W.-L."/>
            <person name="Kazmierczak K.M."/>
            <person name="Andrzejewski T.M."/>
            <person name="Davidsen T.M."/>
            <person name="Wayne K.J."/>
            <person name="Tettelin H."/>
            <person name="Glass J.I."/>
            <person name="Rusch D."/>
            <person name="Podicherti R."/>
            <person name="Tsui H.-C.T."/>
            <person name="Winkler M.E."/>
        </authorList>
    </citation>
    <scope>NUCLEOTIDE SEQUENCE</scope>
</reference>
<accession>A0A382I9E0</accession>
<dbReference type="EMBL" id="UINC01065809">
    <property type="protein sequence ID" value="SVB95859.1"/>
    <property type="molecule type" value="Genomic_DNA"/>
</dbReference>
<dbReference type="InterPro" id="IPR008969">
    <property type="entry name" value="CarboxyPept-like_regulatory"/>
</dbReference>
<organism evidence="1">
    <name type="scientific">marine metagenome</name>
    <dbReference type="NCBI Taxonomy" id="408172"/>
    <lineage>
        <taxon>unclassified sequences</taxon>
        <taxon>metagenomes</taxon>
        <taxon>ecological metagenomes</taxon>
    </lineage>
</organism>
<sequence length="182" mass="20567">ILNDDDQLANVLVCLKNVSYKGETPKKSAVIDQIGCMYSPHVFGIMKGQELIIKNSDPTMHNIHSMAKINDQFNFAMPKVVKEKKVTFKKIEDPFYIKCDVHPWMKAWATVLDHPYFAVSDTNGNYEIAGIPSGDYEVVFWHEKAKGMGGIGEYKVTIGKDGETAVVTTRDHTFVRPEKKKK</sequence>
<gene>
    <name evidence="1" type="ORF">METZ01_LOCUS248713</name>
</gene>
<dbReference type="Gene3D" id="2.60.40.420">
    <property type="entry name" value="Cupredoxins - blue copper proteins"/>
    <property type="match status" value="1"/>
</dbReference>
<protein>
    <recommendedName>
        <fullName evidence="2">Rhamnogalacturonan lyase domain-containing protein</fullName>
    </recommendedName>
</protein>
<dbReference type="AlphaFoldDB" id="A0A382I9E0"/>
<dbReference type="SUPFAM" id="SSF49464">
    <property type="entry name" value="Carboxypeptidase regulatory domain-like"/>
    <property type="match status" value="1"/>
</dbReference>
<evidence type="ECO:0000313" key="1">
    <source>
        <dbReference type="EMBL" id="SVB95859.1"/>
    </source>
</evidence>
<name>A0A382I9E0_9ZZZZ</name>
<evidence type="ECO:0008006" key="2">
    <source>
        <dbReference type="Google" id="ProtNLM"/>
    </source>
</evidence>